<dbReference type="AlphaFoldDB" id="A0A1L9NRF8"/>
<evidence type="ECO:0000256" key="2">
    <source>
        <dbReference type="SAM" id="SignalP"/>
    </source>
</evidence>
<dbReference type="STRING" id="696762.PFRI_38890"/>
<evidence type="ECO:0000313" key="5">
    <source>
        <dbReference type="Proteomes" id="UP000184514"/>
    </source>
</evidence>
<keyword evidence="5" id="KW-1185">Reference proteome</keyword>
<evidence type="ECO:0000259" key="3">
    <source>
        <dbReference type="Pfam" id="PF13505"/>
    </source>
</evidence>
<evidence type="ECO:0000256" key="1">
    <source>
        <dbReference type="ARBA" id="ARBA00022729"/>
    </source>
</evidence>
<comment type="caution">
    <text evidence="4">The sequence shown here is derived from an EMBL/GenBank/DDBJ whole genome shotgun (WGS) entry which is preliminary data.</text>
</comment>
<protein>
    <recommendedName>
        <fullName evidence="3">Outer membrane protein beta-barrel domain-containing protein</fullName>
    </recommendedName>
</protein>
<dbReference type="SUPFAM" id="SSF56925">
    <property type="entry name" value="OMPA-like"/>
    <property type="match status" value="1"/>
</dbReference>
<organism evidence="4 5">
    <name type="scientific">Planktotalea frisia</name>
    <dbReference type="NCBI Taxonomy" id="696762"/>
    <lineage>
        <taxon>Bacteria</taxon>
        <taxon>Pseudomonadati</taxon>
        <taxon>Pseudomonadota</taxon>
        <taxon>Alphaproteobacteria</taxon>
        <taxon>Rhodobacterales</taxon>
        <taxon>Paracoccaceae</taxon>
        <taxon>Planktotalea</taxon>
    </lineage>
</organism>
<dbReference type="OrthoDB" id="9810784at2"/>
<dbReference type="Proteomes" id="UP000184514">
    <property type="component" value="Unassembled WGS sequence"/>
</dbReference>
<dbReference type="Pfam" id="PF13505">
    <property type="entry name" value="OMP_b-brl"/>
    <property type="match status" value="1"/>
</dbReference>
<keyword evidence="1 2" id="KW-0732">Signal</keyword>
<dbReference type="InterPro" id="IPR011250">
    <property type="entry name" value="OMP/PagP_B-barrel"/>
</dbReference>
<evidence type="ECO:0000313" key="4">
    <source>
        <dbReference type="EMBL" id="OJI91886.1"/>
    </source>
</evidence>
<gene>
    <name evidence="4" type="ORF">PFRI_38890</name>
</gene>
<dbReference type="Gene3D" id="2.40.160.20">
    <property type="match status" value="1"/>
</dbReference>
<feature type="chain" id="PRO_5012159952" description="Outer membrane protein beta-barrel domain-containing protein" evidence="2">
    <location>
        <begin position="24"/>
        <end position="220"/>
    </location>
</feature>
<accession>A0A1L9NRF8</accession>
<feature type="domain" description="Outer membrane protein beta-barrel" evidence="3">
    <location>
        <begin position="10"/>
        <end position="220"/>
    </location>
</feature>
<reference evidence="4 5" key="1">
    <citation type="submission" date="2016-10" db="EMBL/GenBank/DDBJ databases">
        <title>Genome sequence of Planktotalea frisia SH6-1.</title>
        <authorList>
            <person name="Poehlein A."/>
            <person name="Bakenhus I."/>
            <person name="Voget S."/>
            <person name="Brinkhoff T."/>
            <person name="Simon M."/>
        </authorList>
    </citation>
    <scope>NUCLEOTIDE SEQUENCE [LARGE SCALE GENOMIC DNA]</scope>
    <source>
        <strain evidence="4 5">SH6-1</strain>
    </source>
</reference>
<dbReference type="InterPro" id="IPR027385">
    <property type="entry name" value="Beta-barrel_OMP"/>
</dbReference>
<dbReference type="RefSeq" id="WP_072632363.1">
    <property type="nucleotide sequence ID" value="NZ_MLCB01000213.1"/>
</dbReference>
<dbReference type="EMBL" id="MLCB01000213">
    <property type="protein sequence ID" value="OJI91886.1"/>
    <property type="molecule type" value="Genomic_DNA"/>
</dbReference>
<proteinExistence type="predicted"/>
<feature type="signal peptide" evidence="2">
    <location>
        <begin position="1"/>
        <end position="23"/>
    </location>
</feature>
<name>A0A1L9NRF8_9RHOB</name>
<sequence length="220" mass="23879">MRLILSFFAGLTVLLALSAPASAQIELSFYGGTQSSPHSRVTGTYPGTGAPFNALIGWEGKSFSPPPYYGARVMWWQRSDLGFGAELTHAKTYAPEAERNVIGFNRMEFTDGHNIITLNVMKRWNDRFGSFTPYVGAGLGLALPHVDVTSANGHQTLGYQLTGPAARLTAGMKYDLTDNWALFGEYQFTYSSNKAKLVGGGTLNTDIITNAINIGVSYSF</sequence>